<feature type="non-terminal residue" evidence="1">
    <location>
        <position position="1007"/>
    </location>
</feature>
<proteinExistence type="predicted"/>
<reference evidence="1" key="1">
    <citation type="journal article" date="2015" name="Nature">
        <title>Complex archaea that bridge the gap between prokaryotes and eukaryotes.</title>
        <authorList>
            <person name="Spang A."/>
            <person name="Saw J.H."/>
            <person name="Jorgensen S.L."/>
            <person name="Zaremba-Niedzwiedzka K."/>
            <person name="Martijn J."/>
            <person name="Lind A.E."/>
            <person name="van Eijk R."/>
            <person name="Schleper C."/>
            <person name="Guy L."/>
            <person name="Ettema T.J."/>
        </authorList>
    </citation>
    <scope>NUCLEOTIDE SEQUENCE</scope>
</reference>
<organism evidence="1">
    <name type="scientific">marine sediment metagenome</name>
    <dbReference type="NCBI Taxonomy" id="412755"/>
    <lineage>
        <taxon>unclassified sequences</taxon>
        <taxon>metagenomes</taxon>
        <taxon>ecological metagenomes</taxon>
    </lineage>
</organism>
<evidence type="ECO:0000313" key="1">
    <source>
        <dbReference type="EMBL" id="KKM23464.1"/>
    </source>
</evidence>
<comment type="caution">
    <text evidence="1">The sequence shown here is derived from an EMBL/GenBank/DDBJ whole genome shotgun (WGS) entry which is preliminary data.</text>
</comment>
<name>A0A0F9ITY6_9ZZZZ</name>
<accession>A0A0F9ITY6</accession>
<gene>
    <name evidence="1" type="ORF">LCGC14_1614920</name>
</gene>
<protein>
    <submittedName>
        <fullName evidence="1">Uncharacterized protein</fullName>
    </submittedName>
</protein>
<dbReference type="EMBL" id="LAZR01013118">
    <property type="protein sequence ID" value="KKM23464.1"/>
    <property type="molecule type" value="Genomic_DNA"/>
</dbReference>
<sequence>MAVKGFLPNIILSGRQDFLPAGFEIEEPLAPVGFEIEEPDISLPEGFEIEKEERKSLGVAIKHGVERSGVGLVKGLVGLVRAEAEIGGGFRKWAWEKTPLGRKPGYLKKMDAALSRWSSEMGEGLETYYRENTETAIQLDEDAGFLKTTFDIITHPEKLLQGVTEAIPLMLEAALGTLVAGPGGGIVVMSQPKLGEVYEGARREETEPMPALIQAMLTGTGEAAIEQWTFGKKLGLAKGFTKMMKKGGRRILWEGAKLYGRGTLEEGTQQLNENIWRWVFTDRSQNITEGVAQAMAIGGPLEAVMGGSFAAGGVVHGKMTSRKQQIETVKKIKKGVDDNPSFSKESKNELNAEFEEIIDKVLRGEFDVPAVEQQIEFDEEVAEGETVSEAQVADAVVEGQEVEPIVEDLSEPDVRSDIDLSIDKLNDAISTRLLGDISKLTEIEQSMQLGERVGKAEAAGEKAREEGFSVEEAQRVALSQLKGEMVKAKFPVFETNEVSPQDFENIRVAIWEKLKFFERTHALEAINKLQDGLVPTESELRDLGKVIGKENAEAIIEAAKGKASKVYEFFVNLVNFPTTMLAGGDISFIGRQGITALTKWPKQWLKAFATSHKAFFLPEWAEMMQKEIQTRENFEVSRKKGLDFLELDSSVSKTDERFQSEWAKKLPVLGTLIKASERASVVGMNKLRADIFDLYYDQWTGQGVADVEYKRLAEIANMSTGRANVSNKKLEAMLPLLNVAFFAPRFSGSRFEFVGKGVKALLTVVGEKIAGKERIEATPSQKVLASELVNFVIAGNVILGLAVMMGAKVEWDCQSTDFGQIVIGKTRINIWGGFQQIARTTCQLITGRTKSISTGELFTKNRLEIFGRFIQSKLSPISSLGVEVLSGKDFLGDPIPKFEDTAEFMEWAIYKKLAFLVIQDTVDAISYSEHKAMGALAFPLAFYGVGVQTYESSALDNLTQMRDHYSTKVFGKEWKNIGPLSQDALREYKPQIVEQEGIVKFERRNAS</sequence>
<dbReference type="AlphaFoldDB" id="A0A0F9ITY6"/>